<gene>
    <name evidence="1" type="ORF">MENT_LOCUS20852</name>
</gene>
<reference evidence="1 2" key="1">
    <citation type="submission" date="2020-08" db="EMBL/GenBank/DDBJ databases">
        <authorList>
            <person name="Koutsovoulos G."/>
            <person name="Danchin GJ E."/>
        </authorList>
    </citation>
    <scope>NUCLEOTIDE SEQUENCE [LARGE SCALE GENOMIC DNA]</scope>
</reference>
<protein>
    <submittedName>
        <fullName evidence="1">Uncharacterized protein</fullName>
    </submittedName>
</protein>
<dbReference type="AlphaFoldDB" id="A0A6V7V418"/>
<comment type="caution">
    <text evidence="1">The sequence shown here is derived from an EMBL/GenBank/DDBJ whole genome shotgun (WGS) entry which is preliminary data.</text>
</comment>
<evidence type="ECO:0000313" key="2">
    <source>
        <dbReference type="Proteomes" id="UP000580250"/>
    </source>
</evidence>
<sequence length="121" mass="14376">MFSLQHTAFKTKQLLNYPKTGLQGKRANKNILEKHFHLNIIPKHVLFSELLAFYINLCETWLYKQVAKNKRKTNVKREDCLFEEVKRKTFLKTYVKLLEVSIERSLLIIVGEVLQLDKKLE</sequence>
<organism evidence="1 2">
    <name type="scientific">Meloidogyne enterolobii</name>
    <name type="common">Root-knot nematode worm</name>
    <name type="synonym">Meloidogyne mayaguensis</name>
    <dbReference type="NCBI Taxonomy" id="390850"/>
    <lineage>
        <taxon>Eukaryota</taxon>
        <taxon>Metazoa</taxon>
        <taxon>Ecdysozoa</taxon>
        <taxon>Nematoda</taxon>
        <taxon>Chromadorea</taxon>
        <taxon>Rhabditida</taxon>
        <taxon>Tylenchina</taxon>
        <taxon>Tylenchomorpha</taxon>
        <taxon>Tylenchoidea</taxon>
        <taxon>Meloidogynidae</taxon>
        <taxon>Meloidogyninae</taxon>
        <taxon>Meloidogyne</taxon>
    </lineage>
</organism>
<name>A0A6V7V418_MELEN</name>
<dbReference type="Proteomes" id="UP000580250">
    <property type="component" value="Unassembled WGS sequence"/>
</dbReference>
<dbReference type="EMBL" id="CAJEWN010000154">
    <property type="protein sequence ID" value="CAD2169517.1"/>
    <property type="molecule type" value="Genomic_DNA"/>
</dbReference>
<accession>A0A6V7V418</accession>
<evidence type="ECO:0000313" key="1">
    <source>
        <dbReference type="EMBL" id="CAD2169517.1"/>
    </source>
</evidence>
<proteinExistence type="predicted"/>